<evidence type="ECO:0000313" key="1">
    <source>
        <dbReference type="EMBL" id="QEQ67117.1"/>
    </source>
</evidence>
<reference evidence="1" key="1">
    <citation type="submission" date="2019-03" db="EMBL/GenBank/DDBJ databases">
        <title>Emergency of fosA3-Carrying Epidemic Plasmids among Salmonella spp. of Food Animal Origin.</title>
        <authorList>
            <person name="Fang L.-X."/>
            <person name="Deng G.-H."/>
            <person name="Liao X.-P."/>
        </authorList>
    </citation>
    <scope>NUCLEOTIDE SEQUENCE</scope>
    <source>
        <strain evidence="1">JXP9</strain>
        <plasmid evidence="1">pJXP9</plasmid>
    </source>
</reference>
<accession>A0A647ARD6</accession>
<name>A0A647ARD6_SALTM</name>
<dbReference type="EMBL" id="MK673549">
    <property type="protein sequence ID" value="QEQ67117.1"/>
    <property type="molecule type" value="Genomic_DNA"/>
</dbReference>
<protein>
    <submittedName>
        <fullName evidence="1">Mobile element protein</fullName>
    </submittedName>
</protein>
<sequence>MLTELAMQTDKGIVLASALIGHLRRQSVILPALNAVERASAEAITRANRRIYDALAEPLADAHRRRLDDLLKRRDNGKTTWLAWLRQSPAKPNSRHMLEHIERLKAWQALDLPTGIERLVHQNRLLKIAREGGQMTPADLAKFEPQRRYATLVALATVTDEIIDLHDRILGKLFNAAKNKHQQQFQASGKAINAKVRLYGRIGQALIDAKQSGRDAFAAIEAVMSWDSFAESVTEAQKLAQPDDFDFLHRIGESYATLRRYAPEFLAVLKLRAAPAAKNVLDAIEVLRGMNTDNARKLPADAPTGFIKPRWQKLVMTDAGIDRRYYELCALSELKN</sequence>
<organism evidence="1">
    <name type="scientific">Salmonella typhimurium</name>
    <dbReference type="NCBI Taxonomy" id="90371"/>
    <lineage>
        <taxon>Bacteria</taxon>
        <taxon>Pseudomonadati</taxon>
        <taxon>Pseudomonadota</taxon>
        <taxon>Gammaproteobacteria</taxon>
        <taxon>Enterobacterales</taxon>
        <taxon>Enterobacteriaceae</taxon>
        <taxon>Salmonella</taxon>
    </lineage>
</organism>
<proteinExistence type="predicted"/>
<keyword evidence="1" id="KW-0614">Plasmid</keyword>
<geneLocation type="plasmid" evidence="1">
    <name>pJXP9</name>
</geneLocation>
<dbReference type="AlphaFoldDB" id="A0A647ARD6"/>